<sequence length="228" mass="24520">MQVALVTVGDELLAGDTVNTNAAWLGERLGERGVTVGRTVVVPDDVDAIREEVSRLSERYDAVLVTGGVGPTHDDMTMDGVAAAFDRQVGEHEEALAYFDRHDTYAAEDLTEGTTHLPEDARLLENPAGVAPGAVVENVYVLPGVPDEMKGMFETVAGEFAGEGTHVEEVVVDAPESSLIDAVAELRAEFDVTVGSYPGEEVRVKIQHPDAETARAAADWFEERVQEE</sequence>
<dbReference type="EMBL" id="FOJA01000001">
    <property type="protein sequence ID" value="SEV97104.1"/>
    <property type="molecule type" value="Genomic_DNA"/>
</dbReference>
<dbReference type="InterPro" id="IPR050101">
    <property type="entry name" value="CinA"/>
</dbReference>
<feature type="domain" description="MoaB/Mog" evidence="1">
    <location>
        <begin position="4"/>
        <end position="164"/>
    </location>
</feature>
<reference evidence="2 3" key="1">
    <citation type="submission" date="2016-10" db="EMBL/GenBank/DDBJ databases">
        <authorList>
            <person name="de Groot N.N."/>
        </authorList>
    </citation>
    <scope>NUCLEOTIDE SEQUENCE [LARGE SCALE GENOMIC DNA]</scope>
    <source>
        <strain evidence="2 3">CGMCC 1.5337</strain>
    </source>
</reference>
<dbReference type="Gene3D" id="3.40.980.10">
    <property type="entry name" value="MoaB/Mog-like domain"/>
    <property type="match status" value="1"/>
</dbReference>
<dbReference type="CDD" id="cd00885">
    <property type="entry name" value="cinA"/>
    <property type="match status" value="1"/>
</dbReference>
<dbReference type="Pfam" id="PF00994">
    <property type="entry name" value="MoCF_biosynth"/>
    <property type="match status" value="1"/>
</dbReference>
<gene>
    <name evidence="2" type="ORF">SAMN04487945_0662</name>
</gene>
<protein>
    <submittedName>
        <fullName evidence="2">Molybdenum cofactor synthesis domain-containing protein</fullName>
    </submittedName>
</protein>
<dbReference type="AlphaFoldDB" id="A0A1I0N7K7"/>
<dbReference type="InterPro" id="IPR036425">
    <property type="entry name" value="MoaB/Mog-like_dom_sf"/>
</dbReference>
<dbReference type="Proteomes" id="UP000198518">
    <property type="component" value="Unassembled WGS sequence"/>
</dbReference>
<evidence type="ECO:0000259" key="1">
    <source>
        <dbReference type="SMART" id="SM00852"/>
    </source>
</evidence>
<dbReference type="InterPro" id="IPR001453">
    <property type="entry name" value="MoaB/Mog_dom"/>
</dbReference>
<evidence type="ECO:0000313" key="2">
    <source>
        <dbReference type="EMBL" id="SEV97104.1"/>
    </source>
</evidence>
<evidence type="ECO:0000313" key="3">
    <source>
        <dbReference type="Proteomes" id="UP000198518"/>
    </source>
</evidence>
<name>A0A1I0N7K7_9EURY</name>
<proteinExistence type="predicted"/>
<dbReference type="SMART" id="SM00852">
    <property type="entry name" value="MoCF_biosynth"/>
    <property type="match status" value="1"/>
</dbReference>
<keyword evidence="3" id="KW-1185">Reference proteome</keyword>
<dbReference type="SUPFAM" id="SSF53218">
    <property type="entry name" value="Molybdenum cofactor biosynthesis proteins"/>
    <property type="match status" value="1"/>
</dbReference>
<dbReference type="RefSeq" id="WP_089667966.1">
    <property type="nucleotide sequence ID" value="NZ_FOJA01000001.1"/>
</dbReference>
<dbReference type="OrthoDB" id="372037at2157"/>
<dbReference type="PANTHER" id="PTHR13939:SF0">
    <property type="entry name" value="NMN AMIDOHYDROLASE-LIKE PROTEIN YFAY"/>
    <property type="match status" value="1"/>
</dbReference>
<dbReference type="PANTHER" id="PTHR13939">
    <property type="entry name" value="NICOTINAMIDE-NUCLEOTIDE AMIDOHYDROLASE PNCC"/>
    <property type="match status" value="1"/>
</dbReference>
<dbReference type="NCBIfam" id="TIGR00177">
    <property type="entry name" value="molyb_syn"/>
    <property type="match status" value="1"/>
</dbReference>
<accession>A0A1I0N7K7</accession>
<dbReference type="STRING" id="355548.SAMN04487945_0662"/>
<organism evidence="2 3">
    <name type="scientific">Halobacterium jilantaiense</name>
    <dbReference type="NCBI Taxonomy" id="355548"/>
    <lineage>
        <taxon>Archaea</taxon>
        <taxon>Methanobacteriati</taxon>
        <taxon>Methanobacteriota</taxon>
        <taxon>Stenosarchaea group</taxon>
        <taxon>Halobacteria</taxon>
        <taxon>Halobacteriales</taxon>
        <taxon>Halobacteriaceae</taxon>
        <taxon>Halobacterium</taxon>
    </lineage>
</organism>